<accession>A0AAV2ISZ6</accession>
<dbReference type="EMBL" id="CAXITT010002120">
    <property type="protein sequence ID" value="CAL1548910.1"/>
    <property type="molecule type" value="Genomic_DNA"/>
</dbReference>
<name>A0AAV2ISZ6_LYMST</name>
<keyword evidence="2" id="KW-1185">Reference proteome</keyword>
<gene>
    <name evidence="1" type="ORF">GSLYS_00022227001</name>
</gene>
<evidence type="ECO:0000313" key="1">
    <source>
        <dbReference type="EMBL" id="CAL1548910.1"/>
    </source>
</evidence>
<dbReference type="Proteomes" id="UP001497497">
    <property type="component" value="Unassembled WGS sequence"/>
</dbReference>
<organism evidence="1 2">
    <name type="scientific">Lymnaea stagnalis</name>
    <name type="common">Great pond snail</name>
    <name type="synonym">Helix stagnalis</name>
    <dbReference type="NCBI Taxonomy" id="6523"/>
    <lineage>
        <taxon>Eukaryota</taxon>
        <taxon>Metazoa</taxon>
        <taxon>Spiralia</taxon>
        <taxon>Lophotrochozoa</taxon>
        <taxon>Mollusca</taxon>
        <taxon>Gastropoda</taxon>
        <taxon>Heterobranchia</taxon>
        <taxon>Euthyneura</taxon>
        <taxon>Panpulmonata</taxon>
        <taxon>Hygrophila</taxon>
        <taxon>Lymnaeoidea</taxon>
        <taxon>Lymnaeidae</taxon>
        <taxon>Lymnaea</taxon>
    </lineage>
</organism>
<proteinExistence type="predicted"/>
<reference evidence="1 2" key="1">
    <citation type="submission" date="2024-04" db="EMBL/GenBank/DDBJ databases">
        <authorList>
            <consortium name="Genoscope - CEA"/>
            <person name="William W."/>
        </authorList>
    </citation>
    <scope>NUCLEOTIDE SEQUENCE [LARGE SCALE GENOMIC DNA]</scope>
</reference>
<protein>
    <submittedName>
        <fullName evidence="1">Uncharacterized protein</fullName>
    </submittedName>
</protein>
<dbReference type="AlphaFoldDB" id="A0AAV2ISZ6"/>
<evidence type="ECO:0000313" key="2">
    <source>
        <dbReference type="Proteomes" id="UP001497497"/>
    </source>
</evidence>
<comment type="caution">
    <text evidence="1">The sequence shown here is derived from an EMBL/GenBank/DDBJ whole genome shotgun (WGS) entry which is preliminary data.</text>
</comment>
<sequence length="107" mass="11345">MYNESSSFPSLSSFVIFSDLTELASTQISLNMSTDEMPTMSSDMVSEISLVPSVPSSNGLSTESQLTTPVWMSSVHVSSLEMNGSMDFSVTSSSSALDVTPTIITVS</sequence>